<dbReference type="InterPro" id="IPR005751">
    <property type="entry name" value="ATP-dep_DNA_helicase_PcrA"/>
</dbReference>
<proteinExistence type="inferred from homology"/>
<dbReference type="GO" id="GO:0006260">
    <property type="term" value="P:DNA replication"/>
    <property type="evidence" value="ECO:0007669"/>
    <property type="project" value="InterPro"/>
</dbReference>
<dbReference type="FunFam" id="1.10.486.10:FF:000003">
    <property type="entry name" value="ATP-dependent DNA helicase"/>
    <property type="match status" value="1"/>
</dbReference>
<dbReference type="Gene3D" id="3.40.50.300">
    <property type="entry name" value="P-loop containing nucleotide triphosphate hydrolases"/>
    <property type="match status" value="3"/>
</dbReference>
<feature type="compositionally biased region" description="Low complexity" evidence="12">
    <location>
        <begin position="847"/>
        <end position="865"/>
    </location>
</feature>
<protein>
    <recommendedName>
        <fullName evidence="11">ATP-dependent DNA helicase</fullName>
        <ecNumber evidence="11">5.6.2.4</ecNumber>
    </recommendedName>
</protein>
<evidence type="ECO:0000256" key="6">
    <source>
        <dbReference type="ARBA" id="ARBA00023125"/>
    </source>
</evidence>
<dbReference type="PANTHER" id="PTHR11070">
    <property type="entry name" value="UVRD / RECB / PCRA DNA HELICASE FAMILY MEMBER"/>
    <property type="match status" value="1"/>
</dbReference>
<dbReference type="GO" id="GO:0033202">
    <property type="term" value="C:DNA helicase complex"/>
    <property type="evidence" value="ECO:0007669"/>
    <property type="project" value="TreeGrafter"/>
</dbReference>
<name>A0A7W4YAI5_9CELL</name>
<keyword evidence="7" id="KW-0413">Isomerase</keyword>
<dbReference type="FunFam" id="1.10.10.160:FF:000001">
    <property type="entry name" value="ATP-dependent DNA helicase"/>
    <property type="match status" value="1"/>
</dbReference>
<evidence type="ECO:0000256" key="2">
    <source>
        <dbReference type="ARBA" id="ARBA00022741"/>
    </source>
</evidence>
<dbReference type="NCBIfam" id="TIGR01073">
    <property type="entry name" value="pcrA"/>
    <property type="match status" value="1"/>
</dbReference>
<evidence type="ECO:0000256" key="11">
    <source>
        <dbReference type="RuleBase" id="RU364053"/>
    </source>
</evidence>
<feature type="region of interest" description="Disordered" evidence="12">
    <location>
        <begin position="805"/>
        <end position="897"/>
    </location>
</feature>
<keyword evidence="3 10" id="KW-0378">Hydrolase</keyword>
<feature type="binding site" evidence="10">
    <location>
        <begin position="134"/>
        <end position="141"/>
    </location>
    <ligand>
        <name>ATP</name>
        <dbReference type="ChEBI" id="CHEBI:30616"/>
    </ligand>
</feature>
<dbReference type="Pfam" id="PF21196">
    <property type="entry name" value="PcrA_UvrD_tudor"/>
    <property type="match status" value="1"/>
</dbReference>
<feature type="domain" description="UvrD-like helicase ATP-binding" evidence="13">
    <location>
        <begin position="113"/>
        <end position="435"/>
    </location>
</feature>
<dbReference type="PROSITE" id="PS51198">
    <property type="entry name" value="UVRD_HELICASE_ATP_BIND"/>
    <property type="match status" value="1"/>
</dbReference>
<dbReference type="CDD" id="cd18807">
    <property type="entry name" value="SF1_C_UvrD"/>
    <property type="match status" value="1"/>
</dbReference>
<evidence type="ECO:0000313" key="15">
    <source>
        <dbReference type="EMBL" id="MBB2922643.1"/>
    </source>
</evidence>
<dbReference type="CDD" id="cd17932">
    <property type="entry name" value="DEXQc_UvrD"/>
    <property type="match status" value="1"/>
</dbReference>
<organism evidence="15 16">
    <name type="scientific">Cellulomonas cellasea</name>
    <dbReference type="NCBI Taxonomy" id="43670"/>
    <lineage>
        <taxon>Bacteria</taxon>
        <taxon>Bacillati</taxon>
        <taxon>Actinomycetota</taxon>
        <taxon>Actinomycetes</taxon>
        <taxon>Micrococcales</taxon>
        <taxon>Cellulomonadaceae</taxon>
        <taxon>Cellulomonas</taxon>
    </lineage>
</organism>
<feature type="compositionally biased region" description="Gly residues" evidence="12">
    <location>
        <begin position="866"/>
        <end position="878"/>
    </location>
</feature>
<dbReference type="GO" id="GO:0043138">
    <property type="term" value="F:3'-5' DNA helicase activity"/>
    <property type="evidence" value="ECO:0007669"/>
    <property type="project" value="UniProtKB-EC"/>
</dbReference>
<dbReference type="GO" id="GO:0009314">
    <property type="term" value="P:response to radiation"/>
    <property type="evidence" value="ECO:0007669"/>
    <property type="project" value="UniProtKB-ARBA"/>
</dbReference>
<dbReference type="Pfam" id="PF00580">
    <property type="entry name" value="UvrD-helicase"/>
    <property type="match status" value="2"/>
</dbReference>
<evidence type="ECO:0000256" key="4">
    <source>
        <dbReference type="ARBA" id="ARBA00022806"/>
    </source>
</evidence>
<dbReference type="Pfam" id="PF13361">
    <property type="entry name" value="UvrD_C"/>
    <property type="match status" value="2"/>
</dbReference>
<dbReference type="AlphaFoldDB" id="A0A7W4YAI5"/>
<keyword evidence="6 11" id="KW-0238">DNA-binding</keyword>
<feature type="region of interest" description="Disordered" evidence="12">
    <location>
        <begin position="362"/>
        <end position="384"/>
    </location>
</feature>
<dbReference type="InterPro" id="IPR000212">
    <property type="entry name" value="DNA_helicase_UvrD/REP"/>
</dbReference>
<evidence type="ECO:0000256" key="9">
    <source>
        <dbReference type="ARBA" id="ARBA00048988"/>
    </source>
</evidence>
<dbReference type="GO" id="GO:0003677">
    <property type="term" value="F:DNA binding"/>
    <property type="evidence" value="ECO:0007669"/>
    <property type="project" value="UniProtKB-KW"/>
</dbReference>
<evidence type="ECO:0000256" key="3">
    <source>
        <dbReference type="ARBA" id="ARBA00022801"/>
    </source>
</evidence>
<dbReference type="RefSeq" id="WP_260176182.1">
    <property type="nucleotide sequence ID" value="NZ_JACHVX010000002.1"/>
</dbReference>
<dbReference type="Gene3D" id="1.10.10.160">
    <property type="match status" value="1"/>
</dbReference>
<evidence type="ECO:0000256" key="12">
    <source>
        <dbReference type="SAM" id="MobiDB-lite"/>
    </source>
</evidence>
<dbReference type="EMBL" id="JACHVX010000002">
    <property type="protein sequence ID" value="MBB2922643.1"/>
    <property type="molecule type" value="Genomic_DNA"/>
</dbReference>
<dbReference type="PANTHER" id="PTHR11070:SF2">
    <property type="entry name" value="ATP-DEPENDENT DNA HELICASE SRS2"/>
    <property type="match status" value="1"/>
</dbReference>
<sequence>MTSLFENLPLPGFGAADLPRPTTAAAQRGPGSGRPTDAASGVPGARGRAFTQATLDVPDDASLPAATPARAHDVPDDVPDGRVHASPAEDRHADDEHAHGSRRPRVEPDALLEGLNPEQREAVLHRGSPLLIVAGAGSGKTRVLTHRIAHLLATRQARPGEILAITFTNKAAAEMRERVEAIVGPQARMMWVSTFHSACVRILRKEAATLGLRSTFSIYDSADSQRLLTMVARELDLDSKKYPPKALGSKISALKDELVDPETFAATVPSDAGSFDAVLAQVYQRYQTRLRQAHALDFDDLIMTTVNLLQAFPAVAEHYRRRFRHVLVDEYQDTNHAQYTLVRELAGVGAAVRAAAADGAGAGGAGAGGPVPGGAAEGGPGQGGNDELRGELTVVGDADQSIYAFRGATIRNILEFEADYPDARTILLEQNYRSTQTILSAANAVISRNPGRGPKRLWTDSGAGAQIVAYVADNEHEEARFVAEEIDRLGDSAGVRPGDVAVFYRANAQSRALEEVLIRVGLPYKVVGGTRFYERREVKDAVAYLRALANPDDDVNVRRILNVPKRGLGDRSEAMVSAYAERERISFGAALERLDEVPGLGTRAVTGLRGFATMMAELRALVDSGAGPAEVLGAVLDRSGLLAELRASEDPQDASRVENLSELHAVASEFEESEPEGGLADFLERVSLVADSDQIPGGGEGGADQGVVTLMTLHTAKGLEFPVVFLTGMEDGTFPHMRSLADTDQLAEERRLAYVGLTRARERLYISRAAVRTAWGVPNEFPASRFLDDLPEELVDWRRRESSMDVLRRPGPGSGYGSGSYGSGGFGSGGSRSSGSGGYYGSGGGTRSDAGSRGAAGSRARSTTSGGAGRAGAAGAGADGPKFGSATPRPDGAVPSLALGDKVTHDAYGMGTVVALEGSGPNAVAKVDFGSEGTKRLLLRFSPVTKL</sequence>
<evidence type="ECO:0000259" key="14">
    <source>
        <dbReference type="PROSITE" id="PS51217"/>
    </source>
</evidence>
<keyword evidence="5 10" id="KW-0067">ATP-binding</keyword>
<gene>
    <name evidence="15" type="ORF">FHR80_001555</name>
</gene>
<reference evidence="15 16" key="1">
    <citation type="submission" date="2020-08" db="EMBL/GenBank/DDBJ databases">
        <title>The Agave Microbiome: Exploring the role of microbial communities in plant adaptations to desert environments.</title>
        <authorList>
            <person name="Partida-Martinez L.P."/>
        </authorList>
    </citation>
    <scope>NUCLEOTIDE SEQUENCE [LARGE SCALE GENOMIC DNA]</scope>
    <source>
        <strain evidence="15 16">RAS26</strain>
    </source>
</reference>
<reference evidence="15 16" key="2">
    <citation type="submission" date="2020-08" db="EMBL/GenBank/DDBJ databases">
        <authorList>
            <person name="Partida-Martinez L."/>
            <person name="Huntemann M."/>
            <person name="Clum A."/>
            <person name="Wang J."/>
            <person name="Palaniappan K."/>
            <person name="Ritter S."/>
            <person name="Chen I.-M."/>
            <person name="Stamatis D."/>
            <person name="Reddy T."/>
            <person name="O'Malley R."/>
            <person name="Daum C."/>
            <person name="Shapiro N."/>
            <person name="Ivanova N."/>
            <person name="Kyrpides N."/>
            <person name="Woyke T."/>
        </authorList>
    </citation>
    <scope>NUCLEOTIDE SEQUENCE [LARGE SCALE GENOMIC DNA]</scope>
    <source>
        <strain evidence="15 16">RAS26</strain>
    </source>
</reference>
<dbReference type="InterPro" id="IPR014016">
    <property type="entry name" value="UvrD-like_ATP-bd"/>
</dbReference>
<evidence type="ECO:0000256" key="5">
    <source>
        <dbReference type="ARBA" id="ARBA00022840"/>
    </source>
</evidence>
<evidence type="ECO:0000259" key="13">
    <source>
        <dbReference type="PROSITE" id="PS51198"/>
    </source>
</evidence>
<comment type="similarity">
    <text evidence="1 11">Belongs to the helicase family. UvrD subfamily.</text>
</comment>
<dbReference type="EC" id="5.6.2.4" evidence="11"/>
<evidence type="ECO:0000256" key="8">
    <source>
        <dbReference type="ARBA" id="ARBA00034617"/>
    </source>
</evidence>
<keyword evidence="4 10" id="KW-0347">Helicase</keyword>
<dbReference type="GO" id="GO:0000725">
    <property type="term" value="P:recombinational repair"/>
    <property type="evidence" value="ECO:0007669"/>
    <property type="project" value="TreeGrafter"/>
</dbReference>
<comment type="caution">
    <text evidence="15">The sequence shown here is derived from an EMBL/GenBank/DDBJ whole genome shotgun (WGS) entry which is preliminary data.</text>
</comment>
<dbReference type="InterPro" id="IPR013986">
    <property type="entry name" value="DExx_box_DNA_helicase_dom_sf"/>
</dbReference>
<keyword evidence="2 10" id="KW-0547">Nucleotide-binding</keyword>
<dbReference type="GO" id="GO:0005829">
    <property type="term" value="C:cytosol"/>
    <property type="evidence" value="ECO:0007669"/>
    <property type="project" value="TreeGrafter"/>
</dbReference>
<dbReference type="Proteomes" id="UP000518206">
    <property type="component" value="Unassembled WGS sequence"/>
</dbReference>
<comment type="catalytic activity">
    <reaction evidence="9 11">
        <text>ATP + H2O = ADP + phosphate + H(+)</text>
        <dbReference type="Rhea" id="RHEA:13065"/>
        <dbReference type="ChEBI" id="CHEBI:15377"/>
        <dbReference type="ChEBI" id="CHEBI:15378"/>
        <dbReference type="ChEBI" id="CHEBI:30616"/>
        <dbReference type="ChEBI" id="CHEBI:43474"/>
        <dbReference type="ChEBI" id="CHEBI:456216"/>
        <dbReference type="EC" id="5.6.2.4"/>
    </reaction>
</comment>
<evidence type="ECO:0000313" key="16">
    <source>
        <dbReference type="Proteomes" id="UP000518206"/>
    </source>
</evidence>
<feature type="compositionally biased region" description="Basic and acidic residues" evidence="12">
    <location>
        <begin position="70"/>
        <end position="106"/>
    </location>
</feature>
<feature type="domain" description="UvrD-like helicase C-terminal" evidence="14">
    <location>
        <begin position="436"/>
        <end position="718"/>
    </location>
</feature>
<accession>A0A7W4YAI5</accession>
<evidence type="ECO:0000256" key="1">
    <source>
        <dbReference type="ARBA" id="ARBA00009922"/>
    </source>
</evidence>
<dbReference type="InterPro" id="IPR027417">
    <property type="entry name" value="P-loop_NTPase"/>
</dbReference>
<feature type="region of interest" description="Disordered" evidence="12">
    <location>
        <begin position="1"/>
        <end position="106"/>
    </location>
</feature>
<feature type="compositionally biased region" description="Gly residues" evidence="12">
    <location>
        <begin position="812"/>
        <end position="846"/>
    </location>
</feature>
<dbReference type="GO" id="GO:0016787">
    <property type="term" value="F:hydrolase activity"/>
    <property type="evidence" value="ECO:0007669"/>
    <property type="project" value="UniProtKB-UniRule"/>
</dbReference>
<dbReference type="Gene3D" id="1.10.486.10">
    <property type="entry name" value="PCRA, domain 4"/>
    <property type="match status" value="1"/>
</dbReference>
<dbReference type="SUPFAM" id="SSF52540">
    <property type="entry name" value="P-loop containing nucleoside triphosphate hydrolases"/>
    <property type="match status" value="1"/>
</dbReference>
<dbReference type="GO" id="GO:0005524">
    <property type="term" value="F:ATP binding"/>
    <property type="evidence" value="ECO:0007669"/>
    <property type="project" value="UniProtKB-UniRule"/>
</dbReference>
<comment type="catalytic activity">
    <reaction evidence="8">
        <text>Couples ATP hydrolysis with the unwinding of duplex DNA by translocating in the 3'-5' direction.</text>
        <dbReference type="EC" id="5.6.2.4"/>
    </reaction>
</comment>
<dbReference type="PROSITE" id="PS51217">
    <property type="entry name" value="UVRD_HELICASE_CTER"/>
    <property type="match status" value="1"/>
</dbReference>
<evidence type="ECO:0000256" key="7">
    <source>
        <dbReference type="ARBA" id="ARBA00023235"/>
    </source>
</evidence>
<dbReference type="InterPro" id="IPR014017">
    <property type="entry name" value="DNA_helicase_UvrD-like_C"/>
</dbReference>
<evidence type="ECO:0000256" key="10">
    <source>
        <dbReference type="PROSITE-ProRule" id="PRU00560"/>
    </source>
</evidence>